<evidence type="ECO:0000256" key="1">
    <source>
        <dbReference type="ARBA" id="ARBA00022723"/>
    </source>
</evidence>
<evidence type="ECO:0000256" key="2">
    <source>
        <dbReference type="ARBA" id="ARBA00022741"/>
    </source>
</evidence>
<gene>
    <name evidence="7" type="ORF">RJ639_035030</name>
</gene>
<dbReference type="HAMAP" id="MF_02040">
    <property type="entry name" value="Mrp_NBP35"/>
    <property type="match status" value="1"/>
</dbReference>
<keyword evidence="5" id="KW-0411">Iron-sulfur</keyword>
<dbReference type="Gene3D" id="3.40.50.300">
    <property type="entry name" value="P-loop containing nucleotide triphosphate hydrolases"/>
    <property type="match status" value="1"/>
</dbReference>
<feature type="domain" description="Carbohydrate kinase PfkB" evidence="6">
    <location>
        <begin position="351"/>
        <end position="660"/>
    </location>
</feature>
<dbReference type="GO" id="GO:0046872">
    <property type="term" value="F:metal ion binding"/>
    <property type="evidence" value="ECO:0007669"/>
    <property type="project" value="UniProtKB-KW"/>
</dbReference>
<dbReference type="GO" id="GO:0140663">
    <property type="term" value="F:ATP-dependent FeS chaperone activity"/>
    <property type="evidence" value="ECO:0007669"/>
    <property type="project" value="InterPro"/>
</dbReference>
<dbReference type="EMBL" id="JAVXUP010000297">
    <property type="protein sequence ID" value="KAK3031662.1"/>
    <property type="molecule type" value="Genomic_DNA"/>
</dbReference>
<evidence type="ECO:0000313" key="7">
    <source>
        <dbReference type="EMBL" id="KAK3031662.1"/>
    </source>
</evidence>
<dbReference type="SUPFAM" id="SSF53613">
    <property type="entry name" value="Ribokinase-like"/>
    <property type="match status" value="1"/>
</dbReference>
<dbReference type="InterPro" id="IPR033756">
    <property type="entry name" value="YlxH/NBP35"/>
</dbReference>
<dbReference type="Gene3D" id="3.40.1190.20">
    <property type="match status" value="1"/>
</dbReference>
<dbReference type="Proteomes" id="UP001188597">
    <property type="component" value="Unassembled WGS sequence"/>
</dbReference>
<dbReference type="InterPro" id="IPR019591">
    <property type="entry name" value="Mrp/NBP35_ATP-bd"/>
</dbReference>
<evidence type="ECO:0000256" key="3">
    <source>
        <dbReference type="ARBA" id="ARBA00022840"/>
    </source>
</evidence>
<dbReference type="PANTHER" id="PTHR47826">
    <property type="entry name" value="OS03G0164700 PROTEIN"/>
    <property type="match status" value="1"/>
</dbReference>
<keyword evidence="1" id="KW-0479">Metal-binding</keyword>
<dbReference type="InterPro" id="IPR027417">
    <property type="entry name" value="P-loop_NTPase"/>
</dbReference>
<comment type="caution">
    <text evidence="7">The sequence shown here is derived from an EMBL/GenBank/DDBJ whole genome shotgun (WGS) entry which is preliminary data.</text>
</comment>
<keyword evidence="2" id="KW-0547">Nucleotide-binding</keyword>
<dbReference type="CDD" id="cd02037">
    <property type="entry name" value="Mrp_NBP35"/>
    <property type="match status" value="1"/>
</dbReference>
<organism evidence="7 8">
    <name type="scientific">Escallonia herrerae</name>
    <dbReference type="NCBI Taxonomy" id="1293975"/>
    <lineage>
        <taxon>Eukaryota</taxon>
        <taxon>Viridiplantae</taxon>
        <taxon>Streptophyta</taxon>
        <taxon>Embryophyta</taxon>
        <taxon>Tracheophyta</taxon>
        <taxon>Spermatophyta</taxon>
        <taxon>Magnoliopsida</taxon>
        <taxon>eudicotyledons</taxon>
        <taxon>Gunneridae</taxon>
        <taxon>Pentapetalae</taxon>
        <taxon>asterids</taxon>
        <taxon>campanulids</taxon>
        <taxon>Escalloniales</taxon>
        <taxon>Escalloniaceae</taxon>
        <taxon>Escallonia</taxon>
    </lineage>
</organism>
<dbReference type="GO" id="GO:0051536">
    <property type="term" value="F:iron-sulfur cluster binding"/>
    <property type="evidence" value="ECO:0007669"/>
    <property type="project" value="UniProtKB-KW"/>
</dbReference>
<dbReference type="GO" id="GO:0005524">
    <property type="term" value="F:ATP binding"/>
    <property type="evidence" value="ECO:0007669"/>
    <property type="project" value="UniProtKB-KW"/>
</dbReference>
<dbReference type="InterPro" id="IPR029056">
    <property type="entry name" value="Ribokinase-like"/>
</dbReference>
<keyword evidence="3" id="KW-0067">ATP-binding</keyword>
<name>A0AA88WPT5_9ASTE</name>
<accession>A0AA88WPT5</accession>
<evidence type="ECO:0000313" key="8">
    <source>
        <dbReference type="Proteomes" id="UP001188597"/>
    </source>
</evidence>
<dbReference type="GO" id="GO:0016226">
    <property type="term" value="P:iron-sulfur cluster assembly"/>
    <property type="evidence" value="ECO:0007669"/>
    <property type="project" value="InterPro"/>
</dbReference>
<keyword evidence="4" id="KW-0408">Iron</keyword>
<proteinExistence type="inferred from homology"/>
<sequence length="742" mass="79457">MAKKPIELGGVRGFAAESGVSRSLKIKGIKDIIAVASGKGGVGKSTTAVNLAVSLANKCQLNVGLLDADVFGPSVPTMMKLHGKPEVSEGKKMIPIENYGVKCISMGSLVDKDEAIVWRGPMVMKALEQMSRGVDWGELDILVVDMPPGTGDVQISISQRLQLSGALIVSTPQDVALIDARGGVKMFTRVSVPDPFGMVPPFLGAAITTLDTMSLYTNLGILENMSYFKCPHCGEPYFIFGKGGARKTAEDVGLGFLGEIPLEEGLRIGCDEGLPIVVSGQDSLVSKAYCGRLKKLLVHAIFAGVPTLLLDSTSGKRTQVLTLQRGSSNTKGVQVLRTSSGGAAAKEYDVATLGNLCVDVVLNVPELPPPSRQERKAYMDELSKSPPDKQNWEAGGNCNMAIAAARLGLRCITIRHVGDEIYGRFLLDVLHDEGIGVVGMSNENHVDSSSSAYETLLCWVLVDPMQRHDFSKEPAFNWMSKLSTEVKMAIKKSKILFCNGYGFDELPPGLIISAVEHAVEVGTSIFFDPGPRGKTLAAGRPEEQRALDMFLRLSDVLLLTSEEAESLTSIGNPILAGQELLNKGTRTKWVIVKMGSKGSILITKSSISCVPAFKVNVIDTVGCGDSFVAAIAFGYIHNIPLVNTLALANGVGAATAMGCGAGRNVATLERVMEIMRGLNLNEDDKFLNEHLDVKLDDQEMTLLSKMDINGSSSRLNHVSLQKVVSEVLPKLECPRVKGRVPS</sequence>
<keyword evidence="8" id="KW-1185">Reference proteome</keyword>
<dbReference type="SUPFAM" id="SSF52540">
    <property type="entry name" value="P-loop containing nucleoside triphosphate hydrolases"/>
    <property type="match status" value="1"/>
</dbReference>
<dbReference type="Pfam" id="PF10609">
    <property type="entry name" value="ParA"/>
    <property type="match status" value="2"/>
</dbReference>
<evidence type="ECO:0000256" key="4">
    <source>
        <dbReference type="ARBA" id="ARBA00023004"/>
    </source>
</evidence>
<dbReference type="AlphaFoldDB" id="A0AA88WPT5"/>
<dbReference type="InterPro" id="IPR011611">
    <property type="entry name" value="PfkB_dom"/>
</dbReference>
<dbReference type="PANTHER" id="PTHR47826:SF1">
    <property type="entry name" value="OS03G0164700 PROTEIN"/>
    <property type="match status" value="1"/>
</dbReference>
<protein>
    <recommendedName>
        <fullName evidence="6">Carbohydrate kinase PfkB domain-containing protein</fullName>
    </recommendedName>
</protein>
<dbReference type="Pfam" id="PF00294">
    <property type="entry name" value="PfkB"/>
    <property type="match status" value="1"/>
</dbReference>
<reference evidence="7" key="1">
    <citation type="submission" date="2022-12" db="EMBL/GenBank/DDBJ databases">
        <title>Draft genome assemblies for two species of Escallonia (Escalloniales).</title>
        <authorList>
            <person name="Chanderbali A."/>
            <person name="Dervinis C."/>
            <person name="Anghel I."/>
            <person name="Soltis D."/>
            <person name="Soltis P."/>
            <person name="Zapata F."/>
        </authorList>
    </citation>
    <scope>NUCLEOTIDE SEQUENCE</scope>
    <source>
        <strain evidence="7">UCBG64.0493</strain>
        <tissue evidence="7">Leaf</tissue>
    </source>
</reference>
<evidence type="ECO:0000259" key="6">
    <source>
        <dbReference type="Pfam" id="PF00294"/>
    </source>
</evidence>
<evidence type="ECO:0000256" key="5">
    <source>
        <dbReference type="ARBA" id="ARBA00023014"/>
    </source>
</evidence>